<organism evidence="1">
    <name type="scientific">hydrothermal vent metagenome</name>
    <dbReference type="NCBI Taxonomy" id="652676"/>
    <lineage>
        <taxon>unclassified sequences</taxon>
        <taxon>metagenomes</taxon>
        <taxon>ecological metagenomes</taxon>
    </lineage>
</organism>
<name>A0A1W1DDH3_9ZZZZ</name>
<reference evidence="1" key="1">
    <citation type="submission" date="2016-10" db="EMBL/GenBank/DDBJ databases">
        <authorList>
            <person name="de Groot N.N."/>
        </authorList>
    </citation>
    <scope>NUCLEOTIDE SEQUENCE</scope>
</reference>
<protein>
    <submittedName>
        <fullName evidence="1">Uncharacterized protein</fullName>
    </submittedName>
</protein>
<sequence length="221" mass="25380">MKRLTLLGLFLLLSTSNIAAAADQIRLYKQYIVGMPKAYLQKVHKLEDCAAKYEQGTLCMQNHSLSGENAEIAFRFLNDRLVSIVLMMPLDDVSKIKKMFYVLKTQFDLVLIENGKERLDIIEIGANTFDKKDFTKMIADFENKAYQKYNIKYTFISKDEFKTQSRKAHNFSEVFKSAPIKMRAATYRVGRKDGQVIGTISFIVPGITQTYLDQNPVVEDF</sequence>
<dbReference type="EMBL" id="FPHS01000145">
    <property type="protein sequence ID" value="SFV79239.1"/>
    <property type="molecule type" value="Genomic_DNA"/>
</dbReference>
<proteinExistence type="predicted"/>
<dbReference type="AlphaFoldDB" id="A0A1W1DDH3"/>
<evidence type="ECO:0000313" key="1">
    <source>
        <dbReference type="EMBL" id="SFV79239.1"/>
    </source>
</evidence>
<gene>
    <name evidence="1" type="ORF">MNB_SUP05-11-355</name>
</gene>
<accession>A0A1W1DDH3</accession>